<dbReference type="InterPro" id="IPR016181">
    <property type="entry name" value="Acyl_CoA_acyltransferase"/>
</dbReference>
<sequence>MIRSADKHDLDFLVQIDLLVDGITESSETQLINEDQGKHREKIMKFVTDTKRGAFIYEDKTSSERIGMIMYSIVNRDGKFLWKTIFNELDRRLFQEDGRFVEIFQLWVAPDFRRRGIATTLKQMVEEVAILNDVNLIYTHTEVQNLHVIALNKKLGYEEVRQGPIWDEVIRVSLIKKVF</sequence>
<dbReference type="InterPro" id="IPR000182">
    <property type="entry name" value="GNAT_dom"/>
</dbReference>
<protein>
    <submittedName>
        <fullName evidence="2">GNAT family N-acetyltransferase</fullName>
    </submittedName>
</protein>
<comment type="caution">
    <text evidence="2">The sequence shown here is derived from an EMBL/GenBank/DDBJ whole genome shotgun (WGS) entry which is preliminary data.</text>
</comment>
<name>A0ABX0J6M3_9BACL</name>
<evidence type="ECO:0000313" key="2">
    <source>
        <dbReference type="EMBL" id="NHN30478.1"/>
    </source>
</evidence>
<organism evidence="2 3">
    <name type="scientific">Paenibacillus agricola</name>
    <dbReference type="NCBI Taxonomy" id="2716264"/>
    <lineage>
        <taxon>Bacteria</taxon>
        <taxon>Bacillati</taxon>
        <taxon>Bacillota</taxon>
        <taxon>Bacilli</taxon>
        <taxon>Bacillales</taxon>
        <taxon>Paenibacillaceae</taxon>
        <taxon>Paenibacillus</taxon>
    </lineage>
</organism>
<dbReference type="SUPFAM" id="SSF55729">
    <property type="entry name" value="Acyl-CoA N-acyltransferases (Nat)"/>
    <property type="match status" value="1"/>
</dbReference>
<feature type="domain" description="N-acetyltransferase" evidence="1">
    <location>
        <begin position="1"/>
        <end position="179"/>
    </location>
</feature>
<dbReference type="PROSITE" id="PS51186">
    <property type="entry name" value="GNAT"/>
    <property type="match status" value="1"/>
</dbReference>
<dbReference type="RefSeq" id="WP_166149634.1">
    <property type="nucleotide sequence ID" value="NZ_JAAOIW010000004.1"/>
</dbReference>
<dbReference type="EMBL" id="JAAOIW010000004">
    <property type="protein sequence ID" value="NHN30478.1"/>
    <property type="molecule type" value="Genomic_DNA"/>
</dbReference>
<reference evidence="2" key="1">
    <citation type="submission" date="2020-03" db="EMBL/GenBank/DDBJ databases">
        <title>Draft sequencing of Paenibacilllus sp. S3N08.</title>
        <authorList>
            <person name="Kim D.-U."/>
        </authorList>
    </citation>
    <scope>NUCLEOTIDE SEQUENCE</scope>
    <source>
        <strain evidence="2">S3N08</strain>
    </source>
</reference>
<accession>A0ABX0J6M3</accession>
<gene>
    <name evidence="2" type="ORF">G9U52_11605</name>
</gene>
<dbReference type="Proteomes" id="UP001165962">
    <property type="component" value="Unassembled WGS sequence"/>
</dbReference>
<dbReference type="Gene3D" id="3.40.630.30">
    <property type="match status" value="1"/>
</dbReference>
<dbReference type="Pfam" id="PF00583">
    <property type="entry name" value="Acetyltransf_1"/>
    <property type="match status" value="1"/>
</dbReference>
<evidence type="ECO:0000313" key="3">
    <source>
        <dbReference type="Proteomes" id="UP001165962"/>
    </source>
</evidence>
<evidence type="ECO:0000259" key="1">
    <source>
        <dbReference type="PROSITE" id="PS51186"/>
    </source>
</evidence>
<dbReference type="CDD" id="cd04301">
    <property type="entry name" value="NAT_SF"/>
    <property type="match status" value="1"/>
</dbReference>
<keyword evidence="3" id="KW-1185">Reference proteome</keyword>
<proteinExistence type="predicted"/>